<keyword evidence="2 4" id="KW-0238">DNA-binding</keyword>
<dbReference type="InterPro" id="IPR001647">
    <property type="entry name" value="HTH_TetR"/>
</dbReference>
<evidence type="ECO:0000313" key="7">
    <source>
        <dbReference type="Proteomes" id="UP000823892"/>
    </source>
</evidence>
<evidence type="ECO:0000259" key="5">
    <source>
        <dbReference type="PROSITE" id="PS50977"/>
    </source>
</evidence>
<dbReference type="GO" id="GO:0003700">
    <property type="term" value="F:DNA-binding transcription factor activity"/>
    <property type="evidence" value="ECO:0007669"/>
    <property type="project" value="TreeGrafter"/>
</dbReference>
<feature type="domain" description="HTH tetR-type" evidence="5">
    <location>
        <begin position="10"/>
        <end position="70"/>
    </location>
</feature>
<dbReference type="EMBL" id="DWUY01000118">
    <property type="protein sequence ID" value="HJD28452.1"/>
    <property type="molecule type" value="Genomic_DNA"/>
</dbReference>
<evidence type="ECO:0000256" key="1">
    <source>
        <dbReference type="ARBA" id="ARBA00023015"/>
    </source>
</evidence>
<comment type="caution">
    <text evidence="6">The sequence shown here is derived from an EMBL/GenBank/DDBJ whole genome shotgun (WGS) entry which is preliminary data.</text>
</comment>
<dbReference type="GO" id="GO:0000976">
    <property type="term" value="F:transcription cis-regulatory region binding"/>
    <property type="evidence" value="ECO:0007669"/>
    <property type="project" value="TreeGrafter"/>
</dbReference>
<dbReference type="SUPFAM" id="SSF46689">
    <property type="entry name" value="Homeodomain-like"/>
    <property type="match status" value="1"/>
</dbReference>
<dbReference type="Pfam" id="PF00440">
    <property type="entry name" value="TetR_N"/>
    <property type="match status" value="1"/>
</dbReference>
<dbReference type="Gene3D" id="1.10.357.10">
    <property type="entry name" value="Tetracycline Repressor, domain 2"/>
    <property type="match status" value="1"/>
</dbReference>
<sequence length="234" mass="26533">MSRKAGNIPEETRAALLKAATEEFAEYGFEKSSLRRICTRAGVTTGALYASFKDKDDLFENVIKPVTDHIDSVMGEHYERERTSDCQKLLEPAGEEEDVNAVLALLRYYFRNRQVCSILFSHREHPAVAAFFDRLIGQIDAQGKAVAALIREGIGEGSGEEIGDKSSNEEVPEFTADTIHWFSHLQVDMVFYLIEHETEEREAEMQARNMVRFMRGGFYALLRKGSLTDIAKER</sequence>
<proteinExistence type="predicted"/>
<evidence type="ECO:0000313" key="6">
    <source>
        <dbReference type="EMBL" id="HJD28452.1"/>
    </source>
</evidence>
<dbReference type="PANTHER" id="PTHR30055">
    <property type="entry name" value="HTH-TYPE TRANSCRIPTIONAL REGULATOR RUTR"/>
    <property type="match status" value="1"/>
</dbReference>
<feature type="DNA-binding region" description="H-T-H motif" evidence="4">
    <location>
        <begin position="33"/>
        <end position="52"/>
    </location>
</feature>
<dbReference type="PANTHER" id="PTHR30055:SF234">
    <property type="entry name" value="HTH-TYPE TRANSCRIPTIONAL REGULATOR BETI"/>
    <property type="match status" value="1"/>
</dbReference>
<reference evidence="6" key="2">
    <citation type="submission" date="2021-04" db="EMBL/GenBank/DDBJ databases">
        <authorList>
            <person name="Gilroy R."/>
        </authorList>
    </citation>
    <scope>NUCLEOTIDE SEQUENCE</scope>
    <source>
        <strain evidence="6">ChiBcec6-4105</strain>
    </source>
</reference>
<keyword evidence="1" id="KW-0805">Transcription regulation</keyword>
<evidence type="ECO:0000256" key="2">
    <source>
        <dbReference type="ARBA" id="ARBA00023125"/>
    </source>
</evidence>
<dbReference type="Proteomes" id="UP000823892">
    <property type="component" value="Unassembled WGS sequence"/>
</dbReference>
<evidence type="ECO:0000256" key="3">
    <source>
        <dbReference type="ARBA" id="ARBA00023163"/>
    </source>
</evidence>
<organism evidence="6 7">
    <name type="scientific">Candidatus Blautia avicola</name>
    <dbReference type="NCBI Taxonomy" id="2838483"/>
    <lineage>
        <taxon>Bacteria</taxon>
        <taxon>Bacillati</taxon>
        <taxon>Bacillota</taxon>
        <taxon>Clostridia</taxon>
        <taxon>Lachnospirales</taxon>
        <taxon>Lachnospiraceae</taxon>
        <taxon>Blautia</taxon>
    </lineage>
</organism>
<name>A0A9D2TWW1_9FIRM</name>
<reference evidence="6" key="1">
    <citation type="journal article" date="2021" name="PeerJ">
        <title>Extensive microbial diversity within the chicken gut microbiome revealed by metagenomics and culture.</title>
        <authorList>
            <person name="Gilroy R."/>
            <person name="Ravi A."/>
            <person name="Getino M."/>
            <person name="Pursley I."/>
            <person name="Horton D.L."/>
            <person name="Alikhan N.F."/>
            <person name="Baker D."/>
            <person name="Gharbi K."/>
            <person name="Hall N."/>
            <person name="Watson M."/>
            <person name="Adriaenssens E.M."/>
            <person name="Foster-Nyarko E."/>
            <person name="Jarju S."/>
            <person name="Secka A."/>
            <person name="Antonio M."/>
            <person name="Oren A."/>
            <person name="Chaudhuri R.R."/>
            <person name="La Ragione R."/>
            <person name="Hildebrand F."/>
            <person name="Pallen M.J."/>
        </authorList>
    </citation>
    <scope>NUCLEOTIDE SEQUENCE</scope>
    <source>
        <strain evidence="6">ChiBcec6-4105</strain>
    </source>
</reference>
<dbReference type="InterPro" id="IPR009057">
    <property type="entry name" value="Homeodomain-like_sf"/>
</dbReference>
<evidence type="ECO:0000256" key="4">
    <source>
        <dbReference type="PROSITE-ProRule" id="PRU00335"/>
    </source>
</evidence>
<keyword evidence="3" id="KW-0804">Transcription</keyword>
<dbReference type="AlphaFoldDB" id="A0A9D2TWW1"/>
<protein>
    <submittedName>
        <fullName evidence="6">TetR/AcrR family transcriptional regulator</fullName>
    </submittedName>
</protein>
<dbReference type="InterPro" id="IPR050109">
    <property type="entry name" value="HTH-type_TetR-like_transc_reg"/>
</dbReference>
<gene>
    <name evidence="6" type="ORF">H9914_05595</name>
</gene>
<dbReference type="PROSITE" id="PS50977">
    <property type="entry name" value="HTH_TETR_2"/>
    <property type="match status" value="1"/>
</dbReference>
<accession>A0A9D2TWW1</accession>
<dbReference type="PRINTS" id="PR00455">
    <property type="entry name" value="HTHTETR"/>
</dbReference>